<evidence type="ECO:0000313" key="1">
    <source>
        <dbReference type="EMBL" id="KFI25449.1"/>
    </source>
</evidence>
<evidence type="ECO:0008006" key="3">
    <source>
        <dbReference type="Google" id="ProtNLM"/>
    </source>
</evidence>
<accession>A0A086XTU9</accession>
<dbReference type="InterPro" id="IPR036696">
    <property type="entry name" value="YdfO-like_sf"/>
</dbReference>
<organism evidence="1 2">
    <name type="scientific">Paenirhodobacter enshiensis</name>
    <dbReference type="NCBI Taxonomy" id="1105367"/>
    <lineage>
        <taxon>Bacteria</taxon>
        <taxon>Pseudomonadati</taxon>
        <taxon>Pseudomonadota</taxon>
        <taxon>Alphaproteobacteria</taxon>
        <taxon>Rhodobacterales</taxon>
        <taxon>Rhodobacter group</taxon>
        <taxon>Paenirhodobacter</taxon>
    </lineage>
</organism>
<comment type="caution">
    <text evidence="1">The sequence shown here is derived from an EMBL/GenBank/DDBJ whole genome shotgun (WGS) entry which is preliminary data.</text>
</comment>
<dbReference type="RefSeq" id="WP_036638412.1">
    <property type="nucleotide sequence ID" value="NZ_JFZB01000023.1"/>
</dbReference>
<proteinExistence type="predicted"/>
<name>A0A086XTU9_9RHOB</name>
<reference evidence="1 2" key="1">
    <citation type="submission" date="2014-03" db="EMBL/GenBank/DDBJ databases">
        <title>Genome of Paenirhodobacter enshiensis DW2-9.</title>
        <authorList>
            <person name="Wang D."/>
            <person name="Wang G."/>
        </authorList>
    </citation>
    <scope>NUCLEOTIDE SEQUENCE [LARGE SCALE GENOMIC DNA]</scope>
    <source>
        <strain evidence="1 2">DW2-9</strain>
    </source>
</reference>
<dbReference type="SUPFAM" id="SSF160419">
    <property type="entry name" value="YdfO-like"/>
    <property type="match status" value="1"/>
</dbReference>
<dbReference type="AlphaFoldDB" id="A0A086XTU9"/>
<dbReference type="EMBL" id="JFZB01000023">
    <property type="protein sequence ID" value="KFI25449.1"/>
    <property type="molecule type" value="Genomic_DNA"/>
</dbReference>
<evidence type="ECO:0000313" key="2">
    <source>
        <dbReference type="Proteomes" id="UP000028824"/>
    </source>
</evidence>
<protein>
    <recommendedName>
        <fullName evidence="3">DUF1398 domain-containing protein</fullName>
    </recommendedName>
</protein>
<gene>
    <name evidence="1" type="ORF">CG50_05495</name>
</gene>
<keyword evidence="2" id="KW-1185">Reference proteome</keyword>
<dbReference type="Proteomes" id="UP000028824">
    <property type="component" value="Unassembled WGS sequence"/>
</dbReference>
<dbReference type="OrthoDB" id="7571760at2"/>
<dbReference type="eggNOG" id="COG5562">
    <property type="taxonomic scope" value="Bacteria"/>
</dbReference>
<sequence length="133" mass="14516">MDAERTSIAETCLHAAHDGSLSFPEIVGRLIAAGFEGYMVDYRRNTQIFYLPDGDSVVLDMPQASGVVGAEFDAGEMVRLVRWAQANPADYSYAAFSEKARAAGCAGYIVSFLGRRVVYFGRTAETHVEHFPG</sequence>